<reference evidence="2" key="1">
    <citation type="submission" date="2021-06" db="EMBL/GenBank/DDBJ databases">
        <authorList>
            <person name="Kallberg Y."/>
            <person name="Tangrot J."/>
            <person name="Rosling A."/>
        </authorList>
    </citation>
    <scope>NUCLEOTIDE SEQUENCE</scope>
    <source>
        <strain evidence="2">CL551</strain>
    </source>
</reference>
<evidence type="ECO:0000256" key="1">
    <source>
        <dbReference type="SAM" id="Phobius"/>
    </source>
</evidence>
<proteinExistence type="predicted"/>
<dbReference type="AlphaFoldDB" id="A0A9N9G977"/>
<organism evidence="2 3">
    <name type="scientific">Acaulospora morrowiae</name>
    <dbReference type="NCBI Taxonomy" id="94023"/>
    <lineage>
        <taxon>Eukaryota</taxon>
        <taxon>Fungi</taxon>
        <taxon>Fungi incertae sedis</taxon>
        <taxon>Mucoromycota</taxon>
        <taxon>Glomeromycotina</taxon>
        <taxon>Glomeromycetes</taxon>
        <taxon>Diversisporales</taxon>
        <taxon>Acaulosporaceae</taxon>
        <taxon>Acaulospora</taxon>
    </lineage>
</organism>
<dbReference type="EMBL" id="CAJVPV010005399">
    <property type="protein sequence ID" value="CAG8590202.1"/>
    <property type="molecule type" value="Genomic_DNA"/>
</dbReference>
<keyword evidence="1" id="KW-1133">Transmembrane helix</keyword>
<keyword evidence="3" id="KW-1185">Reference proteome</keyword>
<sequence length="71" mass="7974">ISDEYEEFKPAEWITHSVIFLIPFQLVLYLKVGNVKKGKSFLATLEMHKLSSVYGVTVPSPGAIAQFRNCS</sequence>
<feature type="transmembrane region" description="Helical" evidence="1">
    <location>
        <begin position="13"/>
        <end position="30"/>
    </location>
</feature>
<comment type="caution">
    <text evidence="2">The sequence shown here is derived from an EMBL/GenBank/DDBJ whole genome shotgun (WGS) entry which is preliminary data.</text>
</comment>
<keyword evidence="1" id="KW-0812">Transmembrane</keyword>
<accession>A0A9N9G977</accession>
<keyword evidence="1" id="KW-0472">Membrane</keyword>
<feature type="non-terminal residue" evidence="2">
    <location>
        <position position="1"/>
    </location>
</feature>
<protein>
    <submittedName>
        <fullName evidence="2">16220_t:CDS:1</fullName>
    </submittedName>
</protein>
<evidence type="ECO:0000313" key="3">
    <source>
        <dbReference type="Proteomes" id="UP000789342"/>
    </source>
</evidence>
<dbReference type="Proteomes" id="UP000789342">
    <property type="component" value="Unassembled WGS sequence"/>
</dbReference>
<gene>
    <name evidence="2" type="ORF">AMORRO_LOCUS7311</name>
</gene>
<evidence type="ECO:0000313" key="2">
    <source>
        <dbReference type="EMBL" id="CAG8590202.1"/>
    </source>
</evidence>
<name>A0A9N9G977_9GLOM</name>